<evidence type="ECO:0000313" key="1">
    <source>
        <dbReference type="EMBL" id="QQV92333.1"/>
    </source>
</evidence>
<organism evidence="1 2">
    <name type="scientific">Klebsiella phage vB_KpM_FBKp24</name>
    <dbReference type="NCBI Taxonomy" id="2801834"/>
    <lineage>
        <taxon>Viruses</taxon>
        <taxon>Duplodnaviria</taxon>
        <taxon>Heunggongvirae</taxon>
        <taxon>Uroviricota</taxon>
        <taxon>Caudoviricetes</taxon>
        <taxon>Chimalliviridae</taxon>
        <taxon>Maaswegvirus</taxon>
        <taxon>Maaswegvirus Kp24</taxon>
    </lineage>
</organism>
<proteinExistence type="predicted"/>
<protein>
    <submittedName>
        <fullName evidence="1">Uncharacterized protein</fullName>
    </submittedName>
</protein>
<keyword evidence="2" id="KW-1185">Reference proteome</keyword>
<dbReference type="EMBL" id="MW394391">
    <property type="protein sequence ID" value="QQV92333.1"/>
    <property type="molecule type" value="Genomic_DNA"/>
</dbReference>
<dbReference type="Proteomes" id="UP000596381">
    <property type="component" value="Segment"/>
</dbReference>
<name>A0A7U0GBX7_9CAUD</name>
<evidence type="ECO:0000313" key="2">
    <source>
        <dbReference type="Proteomes" id="UP000596381"/>
    </source>
</evidence>
<gene>
    <name evidence="1" type="ORF">vBKpMFBKp24_251</name>
</gene>
<accession>A0A7U0GBX7</accession>
<sequence>MLTTILDGTDQSFMIDLSDIKFVGPAWPEDRNDYAFFKVLFYSGGELRIGFKNTQTMLNARNNLMLKLTEIGENENK</sequence>
<reference evidence="1 2" key="1">
    <citation type="submission" date="2020-12" db="EMBL/GenBank/DDBJ databases">
        <title>Genomic characterization of four novel bacteriophages infecting Klebsiella pneumoniae.</title>
        <authorList>
            <person name="Estrada Bonilla B."/>
            <person name="Costa A.R."/>
            <person name="van Rossum T."/>
            <person name="Hagedoorn S."/>
            <person name="Wallinga H."/>
            <person name="Xiao M."/>
            <person name="Song W."/>
            <person name="Haas P.-J."/>
            <person name="Nobrega F.L."/>
            <person name="Brouns S.J.J."/>
        </authorList>
    </citation>
    <scope>NUCLEOTIDE SEQUENCE [LARGE SCALE GENOMIC DNA]</scope>
</reference>